<evidence type="ECO:0000256" key="1">
    <source>
        <dbReference type="SAM" id="MobiDB-lite"/>
    </source>
</evidence>
<accession>A0A5N5F7A7</accession>
<keyword evidence="3" id="KW-1185">Reference proteome</keyword>
<dbReference type="Proteomes" id="UP000327157">
    <property type="component" value="Chromosome 7"/>
</dbReference>
<feature type="region of interest" description="Disordered" evidence="1">
    <location>
        <begin position="30"/>
        <end position="57"/>
    </location>
</feature>
<reference evidence="2 3" key="3">
    <citation type="submission" date="2019-11" db="EMBL/GenBank/DDBJ databases">
        <title>A de novo genome assembly of a pear dwarfing rootstock.</title>
        <authorList>
            <person name="Wang F."/>
            <person name="Wang J."/>
            <person name="Li S."/>
            <person name="Zhang Y."/>
            <person name="Fang M."/>
            <person name="Ma L."/>
            <person name="Zhao Y."/>
            <person name="Jiang S."/>
        </authorList>
    </citation>
    <scope>NUCLEOTIDE SEQUENCE [LARGE SCALE GENOMIC DNA]</scope>
    <source>
        <strain evidence="2">S2</strain>
        <tissue evidence="2">Leaf</tissue>
    </source>
</reference>
<evidence type="ECO:0000313" key="2">
    <source>
        <dbReference type="EMBL" id="KAB2596990.1"/>
    </source>
</evidence>
<name>A0A5N5F7A7_9ROSA</name>
<comment type="caution">
    <text evidence="2">The sequence shown here is derived from an EMBL/GenBank/DDBJ whole genome shotgun (WGS) entry which is preliminary data.</text>
</comment>
<feature type="compositionally biased region" description="Basic residues" evidence="1">
    <location>
        <begin position="31"/>
        <end position="49"/>
    </location>
</feature>
<reference evidence="2 3" key="1">
    <citation type="submission" date="2019-09" db="EMBL/GenBank/DDBJ databases">
        <authorList>
            <person name="Ou C."/>
        </authorList>
    </citation>
    <scope>NUCLEOTIDE SEQUENCE [LARGE SCALE GENOMIC DNA]</scope>
    <source>
        <strain evidence="2">S2</strain>
        <tissue evidence="2">Leaf</tissue>
    </source>
</reference>
<gene>
    <name evidence="2" type="ORF">D8674_032440</name>
</gene>
<reference evidence="3" key="2">
    <citation type="submission" date="2019-10" db="EMBL/GenBank/DDBJ databases">
        <title>A de novo genome assembly of a pear dwarfing rootstock.</title>
        <authorList>
            <person name="Wang F."/>
            <person name="Wang J."/>
            <person name="Li S."/>
            <person name="Zhang Y."/>
            <person name="Fang M."/>
            <person name="Ma L."/>
            <person name="Zhao Y."/>
            <person name="Jiang S."/>
        </authorList>
    </citation>
    <scope>NUCLEOTIDE SEQUENCE [LARGE SCALE GENOMIC DNA]</scope>
</reference>
<proteinExistence type="predicted"/>
<dbReference type="EMBL" id="SMOL01000781">
    <property type="protein sequence ID" value="KAB2596990.1"/>
    <property type="molecule type" value="Genomic_DNA"/>
</dbReference>
<sequence length="57" mass="6752">MKPLRQWEGKPEVLRSEEEDEAFFRVCQCRSQKKKRKGAPTSKHKKGQRTRVPTPLE</sequence>
<protein>
    <submittedName>
        <fullName evidence="2">Exportin-2</fullName>
    </submittedName>
</protein>
<organism evidence="2 3">
    <name type="scientific">Pyrus ussuriensis x Pyrus communis</name>
    <dbReference type="NCBI Taxonomy" id="2448454"/>
    <lineage>
        <taxon>Eukaryota</taxon>
        <taxon>Viridiplantae</taxon>
        <taxon>Streptophyta</taxon>
        <taxon>Embryophyta</taxon>
        <taxon>Tracheophyta</taxon>
        <taxon>Spermatophyta</taxon>
        <taxon>Magnoliopsida</taxon>
        <taxon>eudicotyledons</taxon>
        <taxon>Gunneridae</taxon>
        <taxon>Pentapetalae</taxon>
        <taxon>rosids</taxon>
        <taxon>fabids</taxon>
        <taxon>Rosales</taxon>
        <taxon>Rosaceae</taxon>
        <taxon>Amygdaloideae</taxon>
        <taxon>Maleae</taxon>
        <taxon>Pyrus</taxon>
    </lineage>
</organism>
<evidence type="ECO:0000313" key="3">
    <source>
        <dbReference type="Proteomes" id="UP000327157"/>
    </source>
</evidence>
<dbReference type="AlphaFoldDB" id="A0A5N5F7A7"/>